<proteinExistence type="predicted"/>
<organism evidence="1 2">
    <name type="scientific">Phytophthora cactorum</name>
    <dbReference type="NCBI Taxonomy" id="29920"/>
    <lineage>
        <taxon>Eukaryota</taxon>
        <taxon>Sar</taxon>
        <taxon>Stramenopiles</taxon>
        <taxon>Oomycota</taxon>
        <taxon>Peronosporomycetes</taxon>
        <taxon>Peronosporales</taxon>
        <taxon>Peronosporaceae</taxon>
        <taxon>Phytophthora</taxon>
    </lineage>
</organism>
<protein>
    <submittedName>
        <fullName evidence="1">Uncharacterized protein</fullName>
    </submittedName>
</protein>
<sequence>MSETSITQQELIPGQKDYVVRCYEFMSKAKEDGLFRGQRTRDLVAVCLQIAHGTVSTAMNAYRADKETKFEPKSSHRGKSVNTIPRSSNRCFIGSSTLKTNWAILSQRQNSF</sequence>
<evidence type="ECO:0000313" key="1">
    <source>
        <dbReference type="EMBL" id="KAG3210400.1"/>
    </source>
</evidence>
<dbReference type="Proteomes" id="UP000760860">
    <property type="component" value="Unassembled WGS sequence"/>
</dbReference>
<gene>
    <name evidence="1" type="ORF">PC129_g18602</name>
</gene>
<accession>A0A8T1HDS5</accession>
<name>A0A8T1HDS5_9STRA</name>
<dbReference type="AlphaFoldDB" id="A0A8T1HDS5"/>
<comment type="caution">
    <text evidence="1">The sequence shown here is derived from an EMBL/GenBank/DDBJ whole genome shotgun (WGS) entry which is preliminary data.</text>
</comment>
<dbReference type="EMBL" id="RCMV01001100">
    <property type="protein sequence ID" value="KAG3210400.1"/>
    <property type="molecule type" value="Genomic_DNA"/>
</dbReference>
<dbReference type="VEuPathDB" id="FungiDB:PC110_g8907"/>
<reference evidence="1" key="1">
    <citation type="submission" date="2018-05" db="EMBL/GenBank/DDBJ databases">
        <title>Effector identification in a new, highly contiguous assembly of the strawberry crown rot pathogen Phytophthora cactorum.</title>
        <authorList>
            <person name="Armitage A.D."/>
            <person name="Nellist C.F."/>
            <person name="Bates H."/>
            <person name="Vickerstaff R.J."/>
            <person name="Harrison R.J."/>
        </authorList>
    </citation>
    <scope>NUCLEOTIDE SEQUENCE</scope>
    <source>
        <strain evidence="1">P421</strain>
    </source>
</reference>
<evidence type="ECO:0000313" key="2">
    <source>
        <dbReference type="Proteomes" id="UP000760860"/>
    </source>
</evidence>